<dbReference type="Proteomes" id="UP001149165">
    <property type="component" value="Unassembled WGS sequence"/>
</dbReference>
<name>A0A9W9GDG9_9EURO</name>
<comment type="caution">
    <text evidence="1">The sequence shown here is derived from an EMBL/GenBank/DDBJ whole genome shotgun (WGS) entry which is preliminary data.</text>
</comment>
<dbReference type="OrthoDB" id="4323957at2759"/>
<accession>A0A9W9GDG9</accession>
<proteinExistence type="predicted"/>
<gene>
    <name evidence="1" type="ORF">N7456_000935</name>
</gene>
<reference evidence="1" key="2">
    <citation type="journal article" date="2023" name="IMA Fungus">
        <title>Comparative genomic study of the Penicillium genus elucidates a diverse pangenome and 15 lateral gene transfer events.</title>
        <authorList>
            <person name="Petersen C."/>
            <person name="Sorensen T."/>
            <person name="Nielsen M.R."/>
            <person name="Sondergaard T.E."/>
            <person name="Sorensen J.L."/>
            <person name="Fitzpatrick D.A."/>
            <person name="Frisvad J.C."/>
            <person name="Nielsen K.L."/>
        </authorList>
    </citation>
    <scope>NUCLEOTIDE SEQUENCE</scope>
    <source>
        <strain evidence="1">IBT 30069</strain>
    </source>
</reference>
<sequence length="165" mass="19051">MTLIKTLDRIIEFWQNDSDTDWLVRANFKLYIAHTVLNSEGQPLANLIWKSFERIPRRMIAWEPIYGLNWCRGLPHKSGPWSNSDLDLSGTWQRCDVGETFALSASGFWTASTKEPGSKHLQISRNEYKASVKEAVYVVIGLYDRKTSGFDPVCQRHAKFSMPFY</sequence>
<keyword evidence="2" id="KW-1185">Reference proteome</keyword>
<organism evidence="1 2">
    <name type="scientific">Penicillium angulare</name>
    <dbReference type="NCBI Taxonomy" id="116970"/>
    <lineage>
        <taxon>Eukaryota</taxon>
        <taxon>Fungi</taxon>
        <taxon>Dikarya</taxon>
        <taxon>Ascomycota</taxon>
        <taxon>Pezizomycotina</taxon>
        <taxon>Eurotiomycetes</taxon>
        <taxon>Eurotiomycetidae</taxon>
        <taxon>Eurotiales</taxon>
        <taxon>Aspergillaceae</taxon>
        <taxon>Penicillium</taxon>
    </lineage>
</organism>
<protein>
    <submittedName>
        <fullName evidence="1">Uncharacterized protein</fullName>
    </submittedName>
</protein>
<reference evidence="1" key="1">
    <citation type="submission" date="2022-11" db="EMBL/GenBank/DDBJ databases">
        <authorList>
            <person name="Petersen C."/>
        </authorList>
    </citation>
    <scope>NUCLEOTIDE SEQUENCE</scope>
    <source>
        <strain evidence="1">IBT 30069</strain>
    </source>
</reference>
<dbReference type="EMBL" id="JAPQKH010000001">
    <property type="protein sequence ID" value="KAJ5116587.1"/>
    <property type="molecule type" value="Genomic_DNA"/>
</dbReference>
<evidence type="ECO:0000313" key="2">
    <source>
        <dbReference type="Proteomes" id="UP001149165"/>
    </source>
</evidence>
<evidence type="ECO:0000313" key="1">
    <source>
        <dbReference type="EMBL" id="KAJ5116587.1"/>
    </source>
</evidence>
<dbReference type="AlphaFoldDB" id="A0A9W9GDG9"/>